<dbReference type="EMBL" id="FUYX01000009">
    <property type="protein sequence ID" value="SKB96722.1"/>
    <property type="molecule type" value="Genomic_DNA"/>
</dbReference>
<sequence>MPEMAKLCESYEQAWQAALYWAGVPGWDAAEIAADFRRLITALEEEALRITELRVKRLA</sequence>
<organism evidence="1 2">
    <name type="scientific">Bosea thiooxidans</name>
    <dbReference type="NCBI Taxonomy" id="53254"/>
    <lineage>
        <taxon>Bacteria</taxon>
        <taxon>Pseudomonadati</taxon>
        <taxon>Pseudomonadota</taxon>
        <taxon>Alphaproteobacteria</taxon>
        <taxon>Hyphomicrobiales</taxon>
        <taxon>Boseaceae</taxon>
        <taxon>Bosea</taxon>
    </lineage>
</organism>
<evidence type="ECO:0000313" key="1">
    <source>
        <dbReference type="EMBL" id="SKB96722.1"/>
    </source>
</evidence>
<dbReference type="Proteomes" id="UP000190130">
    <property type="component" value="Unassembled WGS sequence"/>
</dbReference>
<name>A0A1T5FKV8_9HYPH</name>
<accession>A0A1T5FKV8</accession>
<gene>
    <name evidence="1" type="ORF">SAMN05660750_03307</name>
</gene>
<reference evidence="1 2" key="1">
    <citation type="submission" date="2017-02" db="EMBL/GenBank/DDBJ databases">
        <authorList>
            <person name="Peterson S.W."/>
        </authorList>
    </citation>
    <scope>NUCLEOTIDE SEQUENCE [LARGE SCALE GENOMIC DNA]</scope>
    <source>
        <strain evidence="1 2">DSM 9653</strain>
    </source>
</reference>
<proteinExistence type="predicted"/>
<evidence type="ECO:0000313" key="2">
    <source>
        <dbReference type="Proteomes" id="UP000190130"/>
    </source>
</evidence>
<dbReference type="AlphaFoldDB" id="A0A1T5FKV8"/>
<protein>
    <submittedName>
        <fullName evidence="1">Uncharacterized protein</fullName>
    </submittedName>
</protein>